<accession>A0ABV9W2H8</accession>
<dbReference type="SUPFAM" id="SSF109604">
    <property type="entry name" value="HD-domain/PDEase-like"/>
    <property type="match status" value="1"/>
</dbReference>
<dbReference type="NCBIfam" id="TIGR00277">
    <property type="entry name" value="HDIG"/>
    <property type="match status" value="1"/>
</dbReference>
<proteinExistence type="predicted"/>
<dbReference type="EMBL" id="JBHSIU010000039">
    <property type="protein sequence ID" value="MFC5001765.1"/>
    <property type="molecule type" value="Genomic_DNA"/>
</dbReference>
<sequence length="168" mass="18286">MPQRQRHSAGVAHRAAELRDAVDLADLDIVLAAAWLHDIGYAADLHDTGFHPLDGARFLARAGWPARICALVAHHSGARYVASVRGLGRELGEFSPRSIPGGRRLDVRRPDGRPGRHPHGCGFQDGRHAAPARPDSDNARVHQLRATDLLAIAQRVEHRLRGCIGPGR</sequence>
<gene>
    <name evidence="3" type="ORF">ACFPIJ_28495</name>
</gene>
<evidence type="ECO:0000259" key="2">
    <source>
        <dbReference type="Pfam" id="PF01966"/>
    </source>
</evidence>
<evidence type="ECO:0000256" key="1">
    <source>
        <dbReference type="SAM" id="MobiDB-lite"/>
    </source>
</evidence>
<dbReference type="InterPro" id="IPR003607">
    <property type="entry name" value="HD/PDEase_dom"/>
</dbReference>
<evidence type="ECO:0000313" key="3">
    <source>
        <dbReference type="EMBL" id="MFC5001765.1"/>
    </source>
</evidence>
<dbReference type="Gene3D" id="1.10.3210.10">
    <property type="entry name" value="Hypothetical protein af1432"/>
    <property type="match status" value="1"/>
</dbReference>
<dbReference type="Proteomes" id="UP001595912">
    <property type="component" value="Unassembled WGS sequence"/>
</dbReference>
<reference evidence="4" key="1">
    <citation type="journal article" date="2019" name="Int. J. Syst. Evol. Microbiol.">
        <title>The Global Catalogue of Microorganisms (GCM) 10K type strain sequencing project: providing services to taxonomists for standard genome sequencing and annotation.</title>
        <authorList>
            <consortium name="The Broad Institute Genomics Platform"/>
            <consortium name="The Broad Institute Genome Sequencing Center for Infectious Disease"/>
            <person name="Wu L."/>
            <person name="Ma J."/>
        </authorList>
    </citation>
    <scope>NUCLEOTIDE SEQUENCE [LARGE SCALE GENOMIC DNA]</scope>
    <source>
        <strain evidence="4">CGMCC 4.7152</strain>
    </source>
</reference>
<keyword evidence="4" id="KW-1185">Reference proteome</keyword>
<dbReference type="RefSeq" id="WP_380119202.1">
    <property type="nucleotide sequence ID" value="NZ_JBHSIU010000039.1"/>
</dbReference>
<comment type="caution">
    <text evidence="3">The sequence shown here is derived from an EMBL/GenBank/DDBJ whole genome shotgun (WGS) entry which is preliminary data.</text>
</comment>
<feature type="region of interest" description="Disordered" evidence="1">
    <location>
        <begin position="98"/>
        <end position="139"/>
    </location>
</feature>
<evidence type="ECO:0000313" key="4">
    <source>
        <dbReference type="Proteomes" id="UP001595912"/>
    </source>
</evidence>
<dbReference type="Pfam" id="PF01966">
    <property type="entry name" value="HD"/>
    <property type="match status" value="1"/>
</dbReference>
<protein>
    <submittedName>
        <fullName evidence="3">HD domain-containing protein</fullName>
    </submittedName>
</protein>
<dbReference type="InterPro" id="IPR006675">
    <property type="entry name" value="HDIG_dom"/>
</dbReference>
<dbReference type="CDD" id="cd00077">
    <property type="entry name" value="HDc"/>
    <property type="match status" value="1"/>
</dbReference>
<organism evidence="3 4">
    <name type="scientific">Dactylosporangium cerinum</name>
    <dbReference type="NCBI Taxonomy" id="1434730"/>
    <lineage>
        <taxon>Bacteria</taxon>
        <taxon>Bacillati</taxon>
        <taxon>Actinomycetota</taxon>
        <taxon>Actinomycetes</taxon>
        <taxon>Micromonosporales</taxon>
        <taxon>Micromonosporaceae</taxon>
        <taxon>Dactylosporangium</taxon>
    </lineage>
</organism>
<dbReference type="InterPro" id="IPR006674">
    <property type="entry name" value="HD_domain"/>
</dbReference>
<feature type="compositionally biased region" description="Basic and acidic residues" evidence="1">
    <location>
        <begin position="103"/>
        <end position="114"/>
    </location>
</feature>
<name>A0ABV9W2H8_9ACTN</name>
<feature type="domain" description="HD" evidence="2">
    <location>
        <begin position="6"/>
        <end position="79"/>
    </location>
</feature>